<evidence type="ECO:0000256" key="2">
    <source>
        <dbReference type="SAM" id="Phobius"/>
    </source>
</evidence>
<dbReference type="Proteomes" id="UP000536604">
    <property type="component" value="Unassembled WGS sequence"/>
</dbReference>
<keyword evidence="4" id="KW-1185">Reference proteome</keyword>
<name>A0A841IWF0_9ACTN</name>
<feature type="compositionally biased region" description="Basic residues" evidence="1">
    <location>
        <begin position="67"/>
        <end position="76"/>
    </location>
</feature>
<proteinExistence type="predicted"/>
<feature type="transmembrane region" description="Helical" evidence="2">
    <location>
        <begin position="78"/>
        <end position="98"/>
    </location>
</feature>
<accession>A0A841IWF0</accession>
<keyword evidence="2" id="KW-0812">Transmembrane</keyword>
<evidence type="ECO:0000256" key="1">
    <source>
        <dbReference type="SAM" id="MobiDB-lite"/>
    </source>
</evidence>
<keyword evidence="2" id="KW-1133">Transmembrane helix</keyword>
<keyword evidence="2" id="KW-0472">Membrane</keyword>
<feature type="region of interest" description="Disordered" evidence="1">
    <location>
        <begin position="1"/>
        <end position="78"/>
    </location>
</feature>
<evidence type="ECO:0000313" key="4">
    <source>
        <dbReference type="Proteomes" id="UP000536604"/>
    </source>
</evidence>
<comment type="caution">
    <text evidence="3">The sequence shown here is derived from an EMBL/GenBank/DDBJ whole genome shotgun (WGS) entry which is preliminary data.</text>
</comment>
<reference evidence="3 4" key="1">
    <citation type="submission" date="2020-08" db="EMBL/GenBank/DDBJ databases">
        <title>Genomic Encyclopedia of Type Strains, Phase III (KMG-III): the genomes of soil and plant-associated and newly described type strains.</title>
        <authorList>
            <person name="Whitman W."/>
        </authorList>
    </citation>
    <scope>NUCLEOTIDE SEQUENCE [LARGE SCALE GENOMIC DNA]</scope>
    <source>
        <strain evidence="3 4">CECT 8712</strain>
    </source>
</reference>
<dbReference type="AlphaFoldDB" id="A0A841IWF0"/>
<feature type="compositionally biased region" description="Basic and acidic residues" evidence="1">
    <location>
        <begin position="18"/>
        <end position="46"/>
    </location>
</feature>
<sequence>MNTIASPERAAVIPPELCPRKAHDSDPGDGLKPEPARIPRPRREQKLAPSLPRRSDRRRSGLPPRPASHRKPKPRRTGMTLAGYVLASVFGALGHHLYGLL</sequence>
<gene>
    <name evidence="3" type="ORF">FHS13_003580</name>
</gene>
<dbReference type="EMBL" id="JACHJO010000011">
    <property type="protein sequence ID" value="MBB6121606.1"/>
    <property type="molecule type" value="Genomic_DNA"/>
</dbReference>
<evidence type="ECO:0000313" key="3">
    <source>
        <dbReference type="EMBL" id="MBB6121606.1"/>
    </source>
</evidence>
<organism evidence="3 4">
    <name type="scientific">Nocardiopsis algeriensis</name>
    <dbReference type="NCBI Taxonomy" id="1478215"/>
    <lineage>
        <taxon>Bacteria</taxon>
        <taxon>Bacillati</taxon>
        <taxon>Actinomycetota</taxon>
        <taxon>Actinomycetes</taxon>
        <taxon>Streptosporangiales</taxon>
        <taxon>Nocardiopsidaceae</taxon>
        <taxon>Nocardiopsis</taxon>
    </lineage>
</organism>
<protein>
    <submittedName>
        <fullName evidence="3">Uncharacterized protein</fullName>
    </submittedName>
</protein>